<accession>A0A3F3GVK2</accession>
<dbReference type="Proteomes" id="UP000061227">
    <property type="component" value="Unassembled WGS sequence"/>
</dbReference>
<evidence type="ECO:0000313" key="2">
    <source>
        <dbReference type="EMBL" id="GAP02894.1"/>
    </source>
</evidence>
<keyword evidence="3" id="KW-1185">Reference proteome</keyword>
<dbReference type="AlphaFoldDB" id="A0A3F3GVK2"/>
<dbReference type="RefSeq" id="WP_059377999.1">
    <property type="nucleotide sequence ID" value="NZ_DF968065.1"/>
</dbReference>
<dbReference type="Gene3D" id="3.30.920.90">
    <property type="match status" value="1"/>
</dbReference>
<name>A0A3F3GVK2_9LACO</name>
<dbReference type="Pfam" id="PF12102">
    <property type="entry name" value="MrcB_N"/>
    <property type="match status" value="1"/>
</dbReference>
<dbReference type="InterPro" id="IPR021961">
    <property type="entry name" value="McrB_DNA-bd"/>
</dbReference>
<protein>
    <recommendedName>
        <fullName evidence="1">Type IV methyl-directed restriction enzyme EcoKMcrB subunit DNA-binding domain-containing protein</fullName>
    </recommendedName>
</protein>
<proteinExistence type="predicted"/>
<reference evidence="2 3" key="1">
    <citation type="journal article" date="2015" name="BMC Genomics">
        <title>Comparative genomics of Fructobacillus spp. and Leuconostoc spp. reveals niche-specific evolution of Fructobacillus spp.</title>
        <authorList>
            <person name="Endo A."/>
            <person name="Tanizawa Y."/>
            <person name="Tanaka N."/>
            <person name="Maeno S."/>
            <person name="Kumar H."/>
            <person name="Shiwa Y."/>
            <person name="Okada S."/>
            <person name="Yoshikawa H."/>
            <person name="Dicks L."/>
            <person name="Nakagawa J."/>
            <person name="Arita M."/>
        </authorList>
    </citation>
    <scope>NUCLEOTIDE SEQUENCE [LARGE SCALE GENOMIC DNA]</scope>
    <source>
        <strain evidence="2 3">DSM 15468</strain>
    </source>
</reference>
<dbReference type="OrthoDB" id="9781481at2"/>
<gene>
    <name evidence="2" type="ORF">FPFC_030740</name>
</gene>
<organism evidence="2 3">
    <name type="scientific">Fructobacillus pseudoficulneus</name>
    <dbReference type="NCBI Taxonomy" id="220714"/>
    <lineage>
        <taxon>Bacteria</taxon>
        <taxon>Bacillati</taxon>
        <taxon>Bacillota</taxon>
        <taxon>Bacilli</taxon>
        <taxon>Lactobacillales</taxon>
        <taxon>Lactobacillaceae</taxon>
        <taxon>Fructobacillus</taxon>
    </lineage>
</organism>
<feature type="domain" description="Type IV methyl-directed restriction enzyme EcoKMcrB subunit DNA-binding" evidence="1">
    <location>
        <begin position="10"/>
        <end position="101"/>
    </location>
</feature>
<dbReference type="STRING" id="220714.SAMN05660469_1258"/>
<evidence type="ECO:0000259" key="1">
    <source>
        <dbReference type="Pfam" id="PF12102"/>
    </source>
</evidence>
<sequence length="104" mass="11715">MTIRNTIETVLNEYLDEKSQPIKNNALAKLLRNGFSEDAEGLFTENIVSFGSAGKGNWATAPWIGVFDTDITRSAVRGFYIVYLFSSDMSRVYLSLNQGWTFFS</sequence>
<evidence type="ECO:0000313" key="3">
    <source>
        <dbReference type="Proteomes" id="UP000061227"/>
    </source>
</evidence>
<dbReference type="EMBL" id="DF968065">
    <property type="protein sequence ID" value="GAP02894.1"/>
    <property type="molecule type" value="Genomic_DNA"/>
</dbReference>